<keyword evidence="2" id="KW-0677">Repeat</keyword>
<dbReference type="RefSeq" id="WP_053067132.1">
    <property type="nucleotide sequence ID" value="NZ_CP011509.1"/>
</dbReference>
<dbReference type="EMBL" id="QUMU01000005">
    <property type="protein sequence ID" value="REG31938.1"/>
    <property type="molecule type" value="Genomic_DNA"/>
</dbReference>
<feature type="transmembrane region" description="Helical" evidence="10">
    <location>
        <begin position="371"/>
        <end position="392"/>
    </location>
</feature>
<dbReference type="InterPro" id="IPR000719">
    <property type="entry name" value="Prot_kinase_dom"/>
</dbReference>
<dbReference type="PROSITE" id="PS00108">
    <property type="entry name" value="PROTEIN_KINASE_ST"/>
    <property type="match status" value="1"/>
</dbReference>
<dbReference type="GO" id="GO:0005524">
    <property type="term" value="F:ATP binding"/>
    <property type="evidence" value="ECO:0007669"/>
    <property type="project" value="UniProtKB-UniRule"/>
</dbReference>
<evidence type="ECO:0000256" key="9">
    <source>
        <dbReference type="SAM" id="MobiDB-lite"/>
    </source>
</evidence>
<dbReference type="SUPFAM" id="SSF56112">
    <property type="entry name" value="Protein kinase-like (PK-like)"/>
    <property type="match status" value="1"/>
</dbReference>
<keyword evidence="10" id="KW-0472">Membrane</keyword>
<proteinExistence type="predicted"/>
<evidence type="ECO:0000313" key="14">
    <source>
        <dbReference type="Proteomes" id="UP000035579"/>
    </source>
</evidence>
<dbReference type="Gene3D" id="1.10.510.10">
    <property type="entry name" value="Transferase(Phosphotransferase) domain 1"/>
    <property type="match status" value="1"/>
</dbReference>
<dbReference type="InterPro" id="IPR013105">
    <property type="entry name" value="TPR_2"/>
</dbReference>
<dbReference type="PROSITE" id="PS50005">
    <property type="entry name" value="TPR"/>
    <property type="match status" value="2"/>
</dbReference>
<dbReference type="GO" id="GO:0004674">
    <property type="term" value="F:protein serine/threonine kinase activity"/>
    <property type="evidence" value="ECO:0007669"/>
    <property type="project" value="UniProtKB-KW"/>
</dbReference>
<dbReference type="InterPro" id="IPR011009">
    <property type="entry name" value="Kinase-like_dom_sf"/>
</dbReference>
<dbReference type="InterPro" id="IPR008271">
    <property type="entry name" value="Ser/Thr_kinase_AS"/>
</dbReference>
<keyword evidence="1" id="KW-0808">Transferase</keyword>
<evidence type="ECO:0000256" key="7">
    <source>
        <dbReference type="PROSITE-ProRule" id="PRU00339"/>
    </source>
</evidence>
<reference evidence="12 14" key="1">
    <citation type="submission" date="2015-05" db="EMBL/GenBank/DDBJ databases">
        <title>Genome assembly of Archangium gephyra DSM 2261.</title>
        <authorList>
            <person name="Sharma G."/>
            <person name="Subramanian S."/>
        </authorList>
    </citation>
    <scope>NUCLEOTIDE SEQUENCE [LARGE SCALE GENOMIC DNA]</scope>
    <source>
        <strain evidence="12 14">DSM 2261</strain>
    </source>
</reference>
<feature type="domain" description="Protein kinase" evidence="11">
    <location>
        <begin position="80"/>
        <end position="366"/>
    </location>
</feature>
<dbReference type="PROSITE" id="PS00107">
    <property type="entry name" value="PROTEIN_KINASE_ATP"/>
    <property type="match status" value="1"/>
</dbReference>
<dbReference type="Pfam" id="PF00069">
    <property type="entry name" value="Pkinase"/>
    <property type="match status" value="1"/>
</dbReference>
<sequence length="1065" mass="117251">MTSFDDKERRTLVPDERHTLVPDERRTLVPEEPRHTVVTDDRRTVNIGTGDAPGPAAGSRPHGTSAEAPTLGRGTPLDRYVVLDPLGEGGMGMVYAAYDSVLDRKVALKLLPPGELDGGPEMSSGRARLLREAQAMARLSHPNVVAIYDVHQHDAQVFMAMELVDGQTLLQWEREKPRTWRELLTAYLAAGRGLAAAHAAGLVHRDFKPTNVLVGKDGRVRVTDFGLARPHNAPAEQASDAAADTSPVKSHSLLELNLTQRGAVLGTPAYMAPEQFRGITADARSDQFSFAVSLWEALYGVRPFEGTSPSERRENVLAGRINPPPPYSKVPPWVNRALLRALHTAPEARYPSLDALLAVLERDPARVRRRALAIAALGLLVTGSAAVMWTTWQQRQAQLCTGGVAKLVGIWDAPRKAAIEKAFFATGRDYARDTWVRVREALDLYTQEWQEMHQDTCVATRIRGEQSEAVMSLRMACLEGRRQELAALTEVFTDADETVVEKAIFATSSLRRLWGCADVEALMSEVKPPEDTTTRRAVETVRAQLARVKALTTAGKFKESLELATEVGKKAPTLGYSPVHAEALFTQAWVQIISGENQGVPPLLTDALWLAHASRHDTIATAAAVRLMGYYAQRGPEEEAKHWQAFALASLDRLGENGELRAIYHNNRGMAFYQQGNFAEAYESFDKAFALAEQTLGPAHSTTLRYATNSLAALGNLDRMDESLRALETLVSVGERNLGPLHPFLVQPMMNLASTYVMQGRLADARRILDRVREIVKRAFRPNSEEWAHYHLSAGELDSEQGRDAESLEHYQEAARLYGTLTGPESPDALQSLVRVAEAQMALERLGQAQKTFQQVLELTKKDAQQQEHIYTQALNGLANLHTVRGQHDKALKLHQQVLELRERFLGAEHFNTSLIRLDVANSLLEMGQAARALALFEQVRVLFEKAADLESPVGALLLTGKGEALLKLGRTAEALPLLERALQIVGNHKGRPEYLAVVQSALARALWSTGQQPERVQKLAAAARAAYAQTPILRANELAQLDAVLKRYEPKTPPPGAMAQPTPP</sequence>
<dbReference type="SMART" id="SM00028">
    <property type="entry name" value="TPR"/>
    <property type="match status" value="7"/>
</dbReference>
<feature type="repeat" description="TPR" evidence="7">
    <location>
        <begin position="662"/>
        <end position="695"/>
    </location>
</feature>
<dbReference type="SUPFAM" id="SSF48452">
    <property type="entry name" value="TPR-like"/>
    <property type="match status" value="3"/>
</dbReference>
<dbReference type="Gene3D" id="1.25.40.10">
    <property type="entry name" value="Tetratricopeptide repeat domain"/>
    <property type="match status" value="3"/>
</dbReference>
<keyword evidence="10" id="KW-1133">Transmembrane helix</keyword>
<evidence type="ECO:0000313" key="13">
    <source>
        <dbReference type="EMBL" id="REG31938.1"/>
    </source>
</evidence>
<dbReference type="Gene3D" id="3.30.200.20">
    <property type="entry name" value="Phosphorylase Kinase, domain 1"/>
    <property type="match status" value="1"/>
</dbReference>
<keyword evidence="5 7" id="KW-0802">TPR repeat</keyword>
<dbReference type="Pfam" id="PF07719">
    <property type="entry name" value="TPR_2"/>
    <property type="match status" value="1"/>
</dbReference>
<dbReference type="PROSITE" id="PS50011">
    <property type="entry name" value="PROTEIN_KINASE_DOM"/>
    <property type="match status" value="1"/>
</dbReference>
<keyword evidence="4 12" id="KW-0418">Kinase</keyword>
<evidence type="ECO:0000313" key="15">
    <source>
        <dbReference type="Proteomes" id="UP000256345"/>
    </source>
</evidence>
<dbReference type="CDD" id="cd14014">
    <property type="entry name" value="STKc_PknB_like"/>
    <property type="match status" value="1"/>
</dbReference>
<feature type="region of interest" description="Disordered" evidence="9">
    <location>
        <begin position="43"/>
        <end position="75"/>
    </location>
</feature>
<gene>
    <name evidence="12" type="ORF">AA314_08389</name>
    <name evidence="13" type="ORF">ATI61_105265</name>
</gene>
<evidence type="ECO:0000259" key="11">
    <source>
        <dbReference type="PROSITE" id="PS50011"/>
    </source>
</evidence>
<dbReference type="Proteomes" id="UP000256345">
    <property type="component" value="Unassembled WGS sequence"/>
</dbReference>
<feature type="binding site" evidence="8">
    <location>
        <position position="109"/>
    </location>
    <ligand>
        <name>ATP</name>
        <dbReference type="ChEBI" id="CHEBI:30616"/>
    </ligand>
</feature>
<keyword evidence="10" id="KW-0812">Transmembrane</keyword>
<keyword evidence="12" id="KW-0723">Serine/threonine-protein kinase</keyword>
<reference evidence="13 15" key="2">
    <citation type="submission" date="2018-08" db="EMBL/GenBank/DDBJ databases">
        <title>Genomic Encyclopedia of Archaeal and Bacterial Type Strains, Phase II (KMG-II): from individual species to whole genera.</title>
        <authorList>
            <person name="Goeker M."/>
        </authorList>
    </citation>
    <scope>NUCLEOTIDE SEQUENCE [LARGE SCALE GENOMIC DNA]</scope>
    <source>
        <strain evidence="13 15">DSM 2261</strain>
    </source>
</reference>
<keyword evidence="3 8" id="KW-0547">Nucleotide-binding</keyword>
<accession>A0AAC8TI25</accession>
<evidence type="ECO:0000256" key="6">
    <source>
        <dbReference type="ARBA" id="ARBA00022840"/>
    </source>
</evidence>
<evidence type="ECO:0000256" key="3">
    <source>
        <dbReference type="ARBA" id="ARBA00022741"/>
    </source>
</evidence>
<keyword evidence="6 8" id="KW-0067">ATP-binding</keyword>
<dbReference type="Proteomes" id="UP000035579">
    <property type="component" value="Chromosome"/>
</dbReference>
<evidence type="ECO:0000256" key="10">
    <source>
        <dbReference type="SAM" id="Phobius"/>
    </source>
</evidence>
<keyword evidence="15" id="KW-1185">Reference proteome</keyword>
<organism evidence="12 14">
    <name type="scientific">Archangium gephyra</name>
    <dbReference type="NCBI Taxonomy" id="48"/>
    <lineage>
        <taxon>Bacteria</taxon>
        <taxon>Pseudomonadati</taxon>
        <taxon>Myxococcota</taxon>
        <taxon>Myxococcia</taxon>
        <taxon>Myxococcales</taxon>
        <taxon>Cystobacterineae</taxon>
        <taxon>Archangiaceae</taxon>
        <taxon>Archangium</taxon>
    </lineage>
</organism>
<dbReference type="InterPro" id="IPR011990">
    <property type="entry name" value="TPR-like_helical_dom_sf"/>
</dbReference>
<dbReference type="Pfam" id="PF13424">
    <property type="entry name" value="TPR_12"/>
    <property type="match status" value="2"/>
</dbReference>
<protein>
    <submittedName>
        <fullName evidence="12">Serine/threonine protein kinase</fullName>
    </submittedName>
</protein>
<dbReference type="PANTHER" id="PTHR43289">
    <property type="entry name" value="MITOGEN-ACTIVATED PROTEIN KINASE KINASE KINASE 20-RELATED"/>
    <property type="match status" value="1"/>
</dbReference>
<evidence type="ECO:0000256" key="4">
    <source>
        <dbReference type="ARBA" id="ARBA00022777"/>
    </source>
</evidence>
<dbReference type="AlphaFoldDB" id="A0AAC8TI25"/>
<evidence type="ECO:0000256" key="5">
    <source>
        <dbReference type="ARBA" id="ARBA00022803"/>
    </source>
</evidence>
<name>A0AAC8TI25_9BACT</name>
<feature type="repeat" description="TPR" evidence="7">
    <location>
        <begin position="872"/>
        <end position="905"/>
    </location>
</feature>
<dbReference type="InterPro" id="IPR019734">
    <property type="entry name" value="TPR_rpt"/>
</dbReference>
<evidence type="ECO:0000313" key="12">
    <source>
        <dbReference type="EMBL" id="AKJ06763.1"/>
    </source>
</evidence>
<dbReference type="KEGG" id="age:AA314_08389"/>
<dbReference type="InterPro" id="IPR017441">
    <property type="entry name" value="Protein_kinase_ATP_BS"/>
</dbReference>
<evidence type="ECO:0000256" key="2">
    <source>
        <dbReference type="ARBA" id="ARBA00022737"/>
    </source>
</evidence>
<evidence type="ECO:0000256" key="1">
    <source>
        <dbReference type="ARBA" id="ARBA00022679"/>
    </source>
</evidence>
<dbReference type="EMBL" id="CP011509">
    <property type="protein sequence ID" value="AKJ06763.1"/>
    <property type="molecule type" value="Genomic_DNA"/>
</dbReference>
<evidence type="ECO:0000256" key="8">
    <source>
        <dbReference type="PROSITE-ProRule" id="PRU10141"/>
    </source>
</evidence>
<dbReference type="PANTHER" id="PTHR43289:SF34">
    <property type="entry name" value="SERINE_THREONINE-PROTEIN KINASE YBDM-RELATED"/>
    <property type="match status" value="1"/>
</dbReference>